<organism evidence="4">
    <name type="scientific">Udotea sp. TZ0819</name>
    <dbReference type="NCBI Taxonomy" id="2364085"/>
    <lineage>
        <taxon>Eukaryota</taxon>
        <taxon>Viridiplantae</taxon>
        <taxon>Chlorophyta</taxon>
        <taxon>core chlorophytes</taxon>
        <taxon>Ulvophyceae</taxon>
        <taxon>TCBD clade</taxon>
        <taxon>Bryopsidales</taxon>
        <taxon>Halimedineae</taxon>
        <taxon>Halimedaceae</taxon>
        <taxon>Udoteae</taxon>
        <taxon>Udotea</taxon>
    </lineage>
</organism>
<gene>
    <name evidence="4" type="primary">rpl32</name>
</gene>
<evidence type="ECO:0000256" key="2">
    <source>
        <dbReference type="ARBA" id="ARBA00022980"/>
    </source>
</evidence>
<dbReference type="AlphaFoldDB" id="A0A386B2B2"/>
<keyword evidence="2 4" id="KW-0689">Ribosomal protein</keyword>
<dbReference type="InterPro" id="IPR002677">
    <property type="entry name" value="Ribosomal_bL32"/>
</dbReference>
<evidence type="ECO:0000313" key="4">
    <source>
        <dbReference type="EMBL" id="AYC65787.1"/>
    </source>
</evidence>
<name>A0A386B2B2_9CHLO</name>
<sequence>MAVPKKRISKSKSRSRKTFWKKKAFYNVQKIFSRQKKLFQEILLLW</sequence>
<evidence type="ECO:0000256" key="3">
    <source>
        <dbReference type="ARBA" id="ARBA00023274"/>
    </source>
</evidence>
<dbReference type="Pfam" id="PF01783">
    <property type="entry name" value="Ribosomal_L32p"/>
    <property type="match status" value="1"/>
</dbReference>
<reference evidence="4" key="2">
    <citation type="journal article" date="2019" name="Mol. Phylogenet. Evol.">
        <title>Reassessment of the classification of bryopsidales (chlorophyta) based on chloroplast phylogenomic analyses.</title>
        <authorList>
            <person name="Cremen M.C."/>
            <person name="Leliaert F."/>
            <person name="West J."/>
            <person name="Lam D.W."/>
            <person name="Shimada S."/>
            <person name="Lopez-Bautista J.M."/>
            <person name="Verbruggen H."/>
        </authorList>
    </citation>
    <scope>NUCLEOTIDE SEQUENCE</scope>
</reference>
<reference evidence="4" key="1">
    <citation type="submission" date="2018-07" db="EMBL/GenBank/DDBJ databases">
        <authorList>
            <person name="Quirk P.G."/>
            <person name="Krulwich T.A."/>
        </authorList>
    </citation>
    <scope>NUCLEOTIDE SEQUENCE</scope>
</reference>
<dbReference type="SUPFAM" id="SSF57829">
    <property type="entry name" value="Zn-binding ribosomal proteins"/>
    <property type="match status" value="1"/>
</dbReference>
<proteinExistence type="inferred from homology"/>
<dbReference type="InterPro" id="IPR011332">
    <property type="entry name" value="Ribosomal_zn-bd"/>
</dbReference>
<keyword evidence="3" id="KW-0687">Ribonucleoprotein</keyword>
<accession>A0A386B2B2</accession>
<dbReference type="GO" id="GO:0015934">
    <property type="term" value="C:large ribosomal subunit"/>
    <property type="evidence" value="ECO:0007669"/>
    <property type="project" value="InterPro"/>
</dbReference>
<dbReference type="EMBL" id="MH591113">
    <property type="protein sequence ID" value="AYC65787.1"/>
    <property type="molecule type" value="Genomic_DNA"/>
</dbReference>
<evidence type="ECO:0000256" key="1">
    <source>
        <dbReference type="ARBA" id="ARBA00008560"/>
    </source>
</evidence>
<dbReference type="GO" id="GO:0006412">
    <property type="term" value="P:translation"/>
    <property type="evidence" value="ECO:0007669"/>
    <property type="project" value="InterPro"/>
</dbReference>
<protein>
    <submittedName>
        <fullName evidence="4">Ribosomal protein L32</fullName>
    </submittedName>
</protein>
<geneLocation type="chloroplast" evidence="4"/>
<keyword evidence="4" id="KW-0150">Chloroplast</keyword>
<keyword evidence="4" id="KW-0934">Plastid</keyword>
<comment type="similarity">
    <text evidence="1">Belongs to the bacterial ribosomal protein bL32 family.</text>
</comment>
<dbReference type="GO" id="GO:0003735">
    <property type="term" value="F:structural constituent of ribosome"/>
    <property type="evidence" value="ECO:0007669"/>
    <property type="project" value="InterPro"/>
</dbReference>